<protein>
    <submittedName>
        <fullName evidence="1">Uncharacterized protein</fullName>
    </submittedName>
</protein>
<dbReference type="KEGG" id="rsin:B6N60_04861"/>
<organism evidence="1 2">
    <name type="scientific">Richelia sinica FACHB-800</name>
    <dbReference type="NCBI Taxonomy" id="1357546"/>
    <lineage>
        <taxon>Bacteria</taxon>
        <taxon>Bacillati</taxon>
        <taxon>Cyanobacteriota</taxon>
        <taxon>Cyanophyceae</taxon>
        <taxon>Nostocales</taxon>
        <taxon>Nostocaceae</taxon>
        <taxon>Richelia</taxon>
    </lineage>
</organism>
<sequence length="38" mass="4603">MREETTVKVKVDVWNVAFLSWYRNIIEVQPVDHQFLVI</sequence>
<accession>A0A975Y7A3</accession>
<name>A0A975Y7A3_9NOST</name>
<reference evidence="1" key="1">
    <citation type="submission" date="2017-04" db="EMBL/GenBank/DDBJ databases">
        <title>Genome deletions in a multicellular cyanobacterial endosymbiont for morphological adaptation in marine diatoms.</title>
        <authorList>
            <person name="Wang Y."/>
            <person name="Gao H."/>
            <person name="Li R."/>
            <person name="Xu X."/>
        </authorList>
    </citation>
    <scope>NUCLEOTIDE SEQUENCE</scope>
    <source>
        <strain evidence="1">FACHB 800</strain>
    </source>
</reference>
<proteinExistence type="predicted"/>
<dbReference type="AlphaFoldDB" id="A0A975Y7A3"/>
<dbReference type="Proteomes" id="UP000683511">
    <property type="component" value="Chromosome"/>
</dbReference>
<dbReference type="EMBL" id="CP021056">
    <property type="protein sequence ID" value="QXE26130.1"/>
    <property type="molecule type" value="Genomic_DNA"/>
</dbReference>
<keyword evidence="2" id="KW-1185">Reference proteome</keyword>
<gene>
    <name evidence="1" type="ORF">B6N60_04861</name>
</gene>
<evidence type="ECO:0000313" key="1">
    <source>
        <dbReference type="EMBL" id="QXE26130.1"/>
    </source>
</evidence>
<evidence type="ECO:0000313" key="2">
    <source>
        <dbReference type="Proteomes" id="UP000683511"/>
    </source>
</evidence>